<evidence type="ECO:0000313" key="2">
    <source>
        <dbReference type="Proteomes" id="UP000814128"/>
    </source>
</evidence>
<keyword evidence="1" id="KW-0808">Transferase</keyword>
<comment type="caution">
    <text evidence="1">The sequence shown here is derived from an EMBL/GenBank/DDBJ whole genome shotgun (WGS) entry which is preliminary data.</text>
</comment>
<gene>
    <name evidence="1" type="ORF">K488DRAFT_8295</name>
</gene>
<accession>A0ACB8QI49</accession>
<proteinExistence type="predicted"/>
<organism evidence="1 2">
    <name type="scientific">Vararia minispora EC-137</name>
    <dbReference type="NCBI Taxonomy" id="1314806"/>
    <lineage>
        <taxon>Eukaryota</taxon>
        <taxon>Fungi</taxon>
        <taxon>Dikarya</taxon>
        <taxon>Basidiomycota</taxon>
        <taxon>Agaricomycotina</taxon>
        <taxon>Agaricomycetes</taxon>
        <taxon>Russulales</taxon>
        <taxon>Lachnocladiaceae</taxon>
        <taxon>Vararia</taxon>
    </lineage>
</organism>
<feature type="non-terminal residue" evidence="1">
    <location>
        <position position="218"/>
    </location>
</feature>
<protein>
    <submittedName>
        <fullName evidence="1">S-adenosyl-L-methionine-dependent methyltransferase</fullName>
    </submittedName>
</protein>
<sequence>HEHHHDHAHVHQHSHDHSYIQANVEHFDKMVDEYENIPGARELMTHIGATFRKTGVFSKEKTNVLDFACGIGMLSREIFPISKSIVGIDISPNSVKAYNHRAAELGAQPGEMGAVTLDILHDDLAVLGGAKFDVAVCSMAYHHFEHPDEITRALVALLNPDGHLFVVDFLHGHPLHKAKSPLSGEIEGYVPHVNGFSAEQMRATFEGAGLQDFKFDEV</sequence>
<name>A0ACB8QI49_9AGAM</name>
<keyword evidence="2" id="KW-1185">Reference proteome</keyword>
<keyword evidence="1" id="KW-0489">Methyltransferase</keyword>
<reference evidence="1" key="2">
    <citation type="journal article" date="2022" name="New Phytol.">
        <title>Evolutionary transition to the ectomycorrhizal habit in the genomes of a hyperdiverse lineage of mushroom-forming fungi.</title>
        <authorList>
            <person name="Looney B."/>
            <person name="Miyauchi S."/>
            <person name="Morin E."/>
            <person name="Drula E."/>
            <person name="Courty P.E."/>
            <person name="Kohler A."/>
            <person name="Kuo A."/>
            <person name="LaButti K."/>
            <person name="Pangilinan J."/>
            <person name="Lipzen A."/>
            <person name="Riley R."/>
            <person name="Andreopoulos W."/>
            <person name="He G."/>
            <person name="Johnson J."/>
            <person name="Nolan M."/>
            <person name="Tritt A."/>
            <person name="Barry K.W."/>
            <person name="Grigoriev I.V."/>
            <person name="Nagy L.G."/>
            <person name="Hibbett D."/>
            <person name="Henrissat B."/>
            <person name="Matheny P.B."/>
            <person name="Labbe J."/>
            <person name="Martin F.M."/>
        </authorList>
    </citation>
    <scope>NUCLEOTIDE SEQUENCE</scope>
    <source>
        <strain evidence="1">EC-137</strain>
    </source>
</reference>
<reference evidence="1" key="1">
    <citation type="submission" date="2021-02" db="EMBL/GenBank/DDBJ databases">
        <authorList>
            <consortium name="DOE Joint Genome Institute"/>
            <person name="Ahrendt S."/>
            <person name="Looney B.P."/>
            <person name="Miyauchi S."/>
            <person name="Morin E."/>
            <person name="Drula E."/>
            <person name="Courty P.E."/>
            <person name="Chicoki N."/>
            <person name="Fauchery L."/>
            <person name="Kohler A."/>
            <person name="Kuo A."/>
            <person name="Labutti K."/>
            <person name="Pangilinan J."/>
            <person name="Lipzen A."/>
            <person name="Riley R."/>
            <person name="Andreopoulos W."/>
            <person name="He G."/>
            <person name="Johnson J."/>
            <person name="Barry K.W."/>
            <person name="Grigoriev I.V."/>
            <person name="Nagy L."/>
            <person name="Hibbett D."/>
            <person name="Henrissat B."/>
            <person name="Matheny P.B."/>
            <person name="Labbe J."/>
            <person name="Martin F."/>
        </authorList>
    </citation>
    <scope>NUCLEOTIDE SEQUENCE</scope>
    <source>
        <strain evidence="1">EC-137</strain>
    </source>
</reference>
<dbReference type="EMBL" id="MU273583">
    <property type="protein sequence ID" value="KAI0031347.1"/>
    <property type="molecule type" value="Genomic_DNA"/>
</dbReference>
<feature type="non-terminal residue" evidence="1">
    <location>
        <position position="1"/>
    </location>
</feature>
<dbReference type="Proteomes" id="UP000814128">
    <property type="component" value="Unassembled WGS sequence"/>
</dbReference>
<evidence type="ECO:0000313" key="1">
    <source>
        <dbReference type="EMBL" id="KAI0031347.1"/>
    </source>
</evidence>